<gene>
    <name evidence="2" type="ORF">SAMN05421877_11344</name>
</gene>
<proteinExistence type="predicted"/>
<dbReference type="RefSeq" id="WP_103907563.1">
    <property type="nucleotide sequence ID" value="NZ_CP049246.1"/>
</dbReference>
<dbReference type="AlphaFoldDB" id="A0A1H6C493"/>
<reference evidence="3" key="1">
    <citation type="submission" date="2016-10" db="EMBL/GenBank/DDBJ databases">
        <authorList>
            <person name="Varghese N."/>
            <person name="Submissions S."/>
        </authorList>
    </citation>
    <scope>NUCLEOTIDE SEQUENCE [LARGE SCALE GENOMIC DNA]</scope>
    <source>
        <strain evidence="3">DSM 22361</strain>
    </source>
</reference>
<keyword evidence="1" id="KW-1133">Transmembrane helix</keyword>
<feature type="transmembrane region" description="Helical" evidence="1">
    <location>
        <begin position="108"/>
        <end position="128"/>
    </location>
</feature>
<keyword evidence="1" id="KW-0472">Membrane</keyword>
<accession>A0A1H6C493</accession>
<feature type="transmembrane region" description="Helical" evidence="1">
    <location>
        <begin position="77"/>
        <end position="96"/>
    </location>
</feature>
<dbReference type="Proteomes" id="UP000236731">
    <property type="component" value="Unassembled WGS sequence"/>
</dbReference>
<keyword evidence="1" id="KW-0812">Transmembrane</keyword>
<name>A0A1H6C493_9SPHI</name>
<sequence>MHLKYRPTLLASIAHFALFICVFILFFARKYESLRFQAISDYFPDFHLHISNFAIAYLLISGIGFLWLIVGLRFWKVLLLGIAVVLFNYLYEYVLPWLNTRDALDAHYGFWGSLLAIVEMFLISRYGLRENKYESK</sequence>
<feature type="transmembrane region" description="Helical" evidence="1">
    <location>
        <begin position="7"/>
        <end position="28"/>
    </location>
</feature>
<organism evidence="2 3">
    <name type="scientific">Sphingobacterium lactis</name>
    <dbReference type="NCBI Taxonomy" id="797291"/>
    <lineage>
        <taxon>Bacteria</taxon>
        <taxon>Pseudomonadati</taxon>
        <taxon>Bacteroidota</taxon>
        <taxon>Sphingobacteriia</taxon>
        <taxon>Sphingobacteriales</taxon>
        <taxon>Sphingobacteriaceae</taxon>
        <taxon>Sphingobacterium</taxon>
    </lineage>
</organism>
<evidence type="ECO:0000313" key="2">
    <source>
        <dbReference type="EMBL" id="SEG67820.1"/>
    </source>
</evidence>
<feature type="transmembrane region" description="Helical" evidence="1">
    <location>
        <begin position="48"/>
        <end position="70"/>
    </location>
</feature>
<evidence type="ECO:0000313" key="3">
    <source>
        <dbReference type="Proteomes" id="UP000236731"/>
    </source>
</evidence>
<protein>
    <recommendedName>
        <fullName evidence="4">VanZ like family protein</fullName>
    </recommendedName>
</protein>
<dbReference type="EMBL" id="FNUT01000013">
    <property type="protein sequence ID" value="SEG67820.1"/>
    <property type="molecule type" value="Genomic_DNA"/>
</dbReference>
<keyword evidence="3" id="KW-1185">Reference proteome</keyword>
<evidence type="ECO:0000256" key="1">
    <source>
        <dbReference type="SAM" id="Phobius"/>
    </source>
</evidence>
<evidence type="ECO:0008006" key="4">
    <source>
        <dbReference type="Google" id="ProtNLM"/>
    </source>
</evidence>
<dbReference type="OrthoDB" id="5975840at2"/>